<dbReference type="PROSITE" id="PS50097">
    <property type="entry name" value="BTB"/>
    <property type="match status" value="1"/>
</dbReference>
<feature type="compositionally biased region" description="Acidic residues" evidence="1">
    <location>
        <begin position="298"/>
        <end position="326"/>
    </location>
</feature>
<feature type="compositionally biased region" description="Pro residues" evidence="1">
    <location>
        <begin position="259"/>
        <end position="269"/>
    </location>
</feature>
<dbReference type="VEuPathDB" id="FungiDB:C8Q69DRAFT_440975"/>
<dbReference type="GeneID" id="39597982"/>
<dbReference type="AlphaFoldDB" id="A0A443I7F2"/>
<gene>
    <name evidence="3" type="ORF">C8Q69DRAFT_440975</name>
</gene>
<feature type="compositionally biased region" description="Low complexity" evidence="1">
    <location>
        <begin position="270"/>
        <end position="284"/>
    </location>
</feature>
<feature type="compositionally biased region" description="Polar residues" evidence="1">
    <location>
        <begin position="13"/>
        <end position="25"/>
    </location>
</feature>
<feature type="domain" description="BTB" evidence="2">
    <location>
        <begin position="41"/>
        <end position="113"/>
    </location>
</feature>
<evidence type="ECO:0000259" key="2">
    <source>
        <dbReference type="PROSITE" id="PS50097"/>
    </source>
</evidence>
<dbReference type="CDD" id="cd18186">
    <property type="entry name" value="BTB_POZ_ZBTB_KLHL-like"/>
    <property type="match status" value="1"/>
</dbReference>
<feature type="compositionally biased region" description="Basic residues" evidence="1">
    <location>
        <begin position="1"/>
        <end position="11"/>
    </location>
</feature>
<proteinExistence type="predicted"/>
<dbReference type="Gene3D" id="3.30.710.10">
    <property type="entry name" value="Potassium Channel Kv1.1, Chain A"/>
    <property type="match status" value="1"/>
</dbReference>
<accession>A0A443I7F2</accession>
<dbReference type="STRING" id="264951.A0A443I7F2"/>
<dbReference type="InterPro" id="IPR000210">
    <property type="entry name" value="BTB/POZ_dom"/>
</dbReference>
<feature type="region of interest" description="Disordered" evidence="1">
    <location>
        <begin position="1"/>
        <end position="35"/>
    </location>
</feature>
<organism evidence="3 4">
    <name type="scientific">Byssochlamys spectabilis</name>
    <name type="common">Paecilomyces variotii</name>
    <dbReference type="NCBI Taxonomy" id="264951"/>
    <lineage>
        <taxon>Eukaryota</taxon>
        <taxon>Fungi</taxon>
        <taxon>Dikarya</taxon>
        <taxon>Ascomycota</taxon>
        <taxon>Pezizomycotina</taxon>
        <taxon>Eurotiomycetes</taxon>
        <taxon>Eurotiomycetidae</taxon>
        <taxon>Eurotiales</taxon>
        <taxon>Thermoascaceae</taxon>
        <taxon>Paecilomyces</taxon>
    </lineage>
</organism>
<comment type="caution">
    <text evidence="3">The sequence shown here is derived from an EMBL/GenBank/DDBJ whole genome shotgun (WGS) entry which is preliminary data.</text>
</comment>
<evidence type="ECO:0000313" key="4">
    <source>
        <dbReference type="Proteomes" id="UP000283841"/>
    </source>
</evidence>
<sequence length="392" mass="44125">MVNKRGKKAKRPSSVSEEPIQTPNGSPEDITEPETSPYLTDDVKLIIGPGEHRWTVHRHFVEQSPVLKSTLGSSKFTSYYSSTPLLINLTGVDAEISHTFIHYLYTGEYQTLRPRECDGPKEWVEYKWSVLAFCAAKIYELPGLEDHARAQMELLDEYVPIHTILDLAREVYRQLPIDDNEWYSLYLREKLKIAFEQDEDLFSQGYFTEDLGQVSVFDKFLVATMVSLFMEKISMLKEASPRVNQTDQVTGRSPEVSTSPPPPELPPSPSGTLSDRCAPASSRGSSREPSPEPAQPDIAEEDEQDEQDEQDEDNYDGLEPIPEDVGDYGGNQYDGYRGIAQECTIVTFATKLLFGDISGEVSGSVIMPTKIIYSSGIREKLIDLDIFLMLDE</sequence>
<evidence type="ECO:0000256" key="1">
    <source>
        <dbReference type="SAM" id="MobiDB-lite"/>
    </source>
</evidence>
<dbReference type="RefSeq" id="XP_028489561.1">
    <property type="nucleotide sequence ID" value="XM_028628705.1"/>
</dbReference>
<dbReference type="InterPro" id="IPR011333">
    <property type="entry name" value="SKP1/BTB/POZ_sf"/>
</dbReference>
<dbReference type="SUPFAM" id="SSF54695">
    <property type="entry name" value="POZ domain"/>
    <property type="match status" value="1"/>
</dbReference>
<dbReference type="EMBL" id="RCNU01000001">
    <property type="protein sequence ID" value="RWQ99916.1"/>
    <property type="molecule type" value="Genomic_DNA"/>
</dbReference>
<reference evidence="3 4" key="1">
    <citation type="journal article" date="2018" name="Front. Microbiol.">
        <title>Genomic and genetic insights into a cosmopolitan fungus, Paecilomyces variotii (Eurotiales).</title>
        <authorList>
            <person name="Urquhart A.S."/>
            <person name="Mondo S.J."/>
            <person name="Makela M.R."/>
            <person name="Hane J.K."/>
            <person name="Wiebenga A."/>
            <person name="He G."/>
            <person name="Mihaltcheva S."/>
            <person name="Pangilinan J."/>
            <person name="Lipzen A."/>
            <person name="Barry K."/>
            <person name="de Vries R.P."/>
            <person name="Grigoriev I.V."/>
            <person name="Idnurm A."/>
        </authorList>
    </citation>
    <scope>NUCLEOTIDE SEQUENCE [LARGE SCALE GENOMIC DNA]</scope>
    <source>
        <strain evidence="3 4">CBS 101075</strain>
    </source>
</reference>
<keyword evidence="4" id="KW-1185">Reference proteome</keyword>
<feature type="region of interest" description="Disordered" evidence="1">
    <location>
        <begin position="240"/>
        <end position="332"/>
    </location>
</feature>
<evidence type="ECO:0000313" key="3">
    <source>
        <dbReference type="EMBL" id="RWQ99916.1"/>
    </source>
</evidence>
<feature type="compositionally biased region" description="Polar residues" evidence="1">
    <location>
        <begin position="242"/>
        <end position="251"/>
    </location>
</feature>
<dbReference type="PANTHER" id="PTHR37538:SF1">
    <property type="entry name" value="BTB DOMAIN-CONTAINING PROTEIN"/>
    <property type="match status" value="1"/>
</dbReference>
<dbReference type="Proteomes" id="UP000283841">
    <property type="component" value="Unassembled WGS sequence"/>
</dbReference>
<name>A0A443I7F2_BYSSP</name>
<protein>
    <recommendedName>
        <fullName evidence="2">BTB domain-containing protein</fullName>
    </recommendedName>
</protein>
<dbReference type="PANTHER" id="PTHR37538">
    <property type="entry name" value="BTB DOMAIN-CONTAINING PROTEIN"/>
    <property type="match status" value="1"/>
</dbReference>